<dbReference type="CDD" id="cd05141">
    <property type="entry name" value="Barstar_evA4336-like"/>
    <property type="match status" value="1"/>
</dbReference>
<dbReference type="Proteomes" id="UP000316471">
    <property type="component" value="Unassembled WGS sequence"/>
</dbReference>
<dbReference type="InterPro" id="IPR035905">
    <property type="entry name" value="Barstar-like_sf"/>
</dbReference>
<keyword evidence="4" id="KW-1185">Reference proteome</keyword>
<dbReference type="SUPFAM" id="SSF52038">
    <property type="entry name" value="Barstar-related"/>
    <property type="match status" value="1"/>
</dbReference>
<proteinExistence type="inferred from homology"/>
<reference evidence="3 4" key="1">
    <citation type="journal article" date="2015" name="Stand. Genomic Sci.">
        <title>Genomic Encyclopedia of Bacterial and Archaeal Type Strains, Phase III: the genomes of soil and plant-associated and newly described type strains.</title>
        <authorList>
            <person name="Whitman W.B."/>
            <person name="Woyke T."/>
            <person name="Klenk H.P."/>
            <person name="Zhou Y."/>
            <person name="Lilburn T.G."/>
            <person name="Beck B.J."/>
            <person name="De Vos P."/>
            <person name="Vandamme P."/>
            <person name="Eisen J.A."/>
            <person name="Garrity G."/>
            <person name="Hugenholtz P."/>
            <person name="Kyrpides N.C."/>
        </authorList>
    </citation>
    <scope>NUCLEOTIDE SEQUENCE [LARGE SCALE GENOMIC DNA]</scope>
    <source>
        <strain evidence="3 4">CGMCC 1.10136</strain>
    </source>
</reference>
<comment type="similarity">
    <text evidence="1">Belongs to the barstar family.</text>
</comment>
<dbReference type="OrthoDB" id="7575400at2"/>
<comment type="caution">
    <text evidence="3">The sequence shown here is derived from an EMBL/GenBank/DDBJ whole genome shotgun (WGS) entry which is preliminary data.</text>
</comment>
<evidence type="ECO:0000313" key="4">
    <source>
        <dbReference type="Proteomes" id="UP000316471"/>
    </source>
</evidence>
<dbReference type="Pfam" id="PF01337">
    <property type="entry name" value="Barstar"/>
    <property type="match status" value="1"/>
</dbReference>
<feature type="domain" description="Barstar (barnase inhibitor)" evidence="2">
    <location>
        <begin position="38"/>
        <end position="133"/>
    </location>
</feature>
<evidence type="ECO:0000259" key="2">
    <source>
        <dbReference type="Pfam" id="PF01337"/>
    </source>
</evidence>
<organism evidence="3 4">
    <name type="scientific">Aerolutibacter ruishenii</name>
    <dbReference type="NCBI Taxonomy" id="686800"/>
    <lineage>
        <taxon>Bacteria</taxon>
        <taxon>Pseudomonadati</taxon>
        <taxon>Pseudomonadota</taxon>
        <taxon>Gammaproteobacteria</taxon>
        <taxon>Lysobacterales</taxon>
        <taxon>Lysobacteraceae</taxon>
        <taxon>Aerolutibacter</taxon>
    </lineage>
</organism>
<dbReference type="Gene3D" id="3.30.370.10">
    <property type="entry name" value="Barstar-like"/>
    <property type="match status" value="1"/>
</dbReference>
<accession>A0A562M0N1</accession>
<dbReference type="InterPro" id="IPR000468">
    <property type="entry name" value="Barstar"/>
</dbReference>
<evidence type="ECO:0000313" key="3">
    <source>
        <dbReference type="EMBL" id="TWI13479.1"/>
    </source>
</evidence>
<dbReference type="AlphaFoldDB" id="A0A562M0N1"/>
<sequence length="146" mass="16138">MNDTDLRNVLADPAQSGAYFVAEGDSAAMAEAGEALDYHVYHIDLAGCPDKVELMERLAAAMRLPTWFGGTWDALADVLGDLSWQPAVGYLLLIEHANDLRDASPEDFDTLLEILNEAAFRWAEDDRPFWAILPMPAEALPDDEDE</sequence>
<name>A0A562M0N1_9GAMM</name>
<dbReference type="EMBL" id="VLKP01000002">
    <property type="protein sequence ID" value="TWI13479.1"/>
    <property type="molecule type" value="Genomic_DNA"/>
</dbReference>
<dbReference type="RefSeq" id="WP_144811910.1">
    <property type="nucleotide sequence ID" value="NZ_VLKP01000002.1"/>
</dbReference>
<evidence type="ECO:0000256" key="1">
    <source>
        <dbReference type="ARBA" id="ARBA00006845"/>
    </source>
</evidence>
<gene>
    <name evidence="3" type="ORF">IP93_00641</name>
</gene>
<protein>
    <submittedName>
        <fullName evidence="3">Barstar (Barnase inhibitor)</fullName>
    </submittedName>
</protein>